<dbReference type="EMBL" id="JBIRXV010000004">
    <property type="protein sequence ID" value="MFI2322640.1"/>
    <property type="molecule type" value="Genomic_DNA"/>
</dbReference>
<sequence length="381" mass="42417">MIIVTGGPGSGKSMIAVSLLFDLHNDDEDDYRVLYATGSVAITETMRRYPGKGSREFKDLFVYYRDLSLAKPNRLDVLICDEAHRVRKTSTFRRQKKELRTGRPQLDELMTAARVPVFLLDEHQVVRPDEVGTVEEIVRHAGRKGYRIHHIELDGQFRCGGSAAYDEWVLQLLGLRTTKPTPWTGGDFDVRVANSPQEMEDFLRAKHLSGEKARITAGYCWPWSKPRADGTLVPDVKIGDWSKPWNKKDSAVSGVAPPASFWATDRRGFEQVGCIYTAQGFEYDWAGVILGPDIVYNGEYLVVRRKSKVAALNGTKSAPTPDAIFDRMVCNTYKVLLTRGLKGVVIYSVDPATQEFISGPIGSRGKIEALLGPDLGFTGEG</sequence>
<dbReference type="RefSeq" id="WP_396948174.1">
    <property type="nucleotide sequence ID" value="NZ_JBIRXV010000004.1"/>
</dbReference>
<protein>
    <submittedName>
        <fullName evidence="2">DUF2075 domain-containing protein</fullName>
    </submittedName>
</protein>
<evidence type="ECO:0000259" key="1">
    <source>
        <dbReference type="Pfam" id="PF09848"/>
    </source>
</evidence>
<gene>
    <name evidence="2" type="ORF">ACH47G_19320</name>
</gene>
<organism evidence="2 3">
    <name type="scientific">Nocardia beijingensis</name>
    <dbReference type="NCBI Taxonomy" id="95162"/>
    <lineage>
        <taxon>Bacteria</taxon>
        <taxon>Bacillati</taxon>
        <taxon>Actinomycetota</taxon>
        <taxon>Actinomycetes</taxon>
        <taxon>Mycobacteriales</taxon>
        <taxon>Nocardiaceae</taxon>
        <taxon>Nocardia</taxon>
    </lineage>
</organism>
<keyword evidence="3" id="KW-1185">Reference proteome</keyword>
<comment type="caution">
    <text evidence="2">The sequence shown here is derived from an EMBL/GenBank/DDBJ whole genome shotgun (WGS) entry which is preliminary data.</text>
</comment>
<dbReference type="Gene3D" id="3.40.50.300">
    <property type="entry name" value="P-loop containing nucleotide triphosphate hydrolases"/>
    <property type="match status" value="1"/>
</dbReference>
<feature type="domain" description="Schlafen group 3-like DNA/RNA helicase" evidence="1">
    <location>
        <begin position="1"/>
        <end position="350"/>
    </location>
</feature>
<accession>A0ABW7WI23</accession>
<dbReference type="InterPro" id="IPR018647">
    <property type="entry name" value="SLFN_3-like_DNA/RNA_helicase"/>
</dbReference>
<evidence type="ECO:0000313" key="2">
    <source>
        <dbReference type="EMBL" id="MFI2322640.1"/>
    </source>
</evidence>
<name>A0ABW7WI23_9NOCA</name>
<dbReference type="Pfam" id="PF09848">
    <property type="entry name" value="SLFN-g3_helicase"/>
    <property type="match status" value="1"/>
</dbReference>
<dbReference type="Proteomes" id="UP001611450">
    <property type="component" value="Unassembled WGS sequence"/>
</dbReference>
<evidence type="ECO:0000313" key="3">
    <source>
        <dbReference type="Proteomes" id="UP001611450"/>
    </source>
</evidence>
<proteinExistence type="predicted"/>
<dbReference type="SUPFAM" id="SSF52540">
    <property type="entry name" value="P-loop containing nucleoside triphosphate hydrolases"/>
    <property type="match status" value="1"/>
</dbReference>
<dbReference type="InterPro" id="IPR027417">
    <property type="entry name" value="P-loop_NTPase"/>
</dbReference>
<reference evidence="2 3" key="1">
    <citation type="submission" date="2024-10" db="EMBL/GenBank/DDBJ databases">
        <title>The Natural Products Discovery Center: Release of the First 8490 Sequenced Strains for Exploring Actinobacteria Biosynthetic Diversity.</title>
        <authorList>
            <person name="Kalkreuter E."/>
            <person name="Kautsar S.A."/>
            <person name="Yang D."/>
            <person name="Bader C.D."/>
            <person name="Teijaro C.N."/>
            <person name="Fluegel L."/>
            <person name="Davis C.M."/>
            <person name="Simpson J.R."/>
            <person name="Lauterbach L."/>
            <person name="Steele A.D."/>
            <person name="Gui C."/>
            <person name="Meng S."/>
            <person name="Li G."/>
            <person name="Viehrig K."/>
            <person name="Ye F."/>
            <person name="Su P."/>
            <person name="Kiefer A.F."/>
            <person name="Nichols A."/>
            <person name="Cepeda A.J."/>
            <person name="Yan W."/>
            <person name="Fan B."/>
            <person name="Jiang Y."/>
            <person name="Adhikari A."/>
            <person name="Zheng C.-J."/>
            <person name="Schuster L."/>
            <person name="Cowan T.M."/>
            <person name="Smanski M.J."/>
            <person name="Chevrette M.G."/>
            <person name="De Carvalho L.P.S."/>
            <person name="Shen B."/>
        </authorList>
    </citation>
    <scope>NUCLEOTIDE SEQUENCE [LARGE SCALE GENOMIC DNA]</scope>
    <source>
        <strain evidence="2 3">NPDC019626</strain>
    </source>
</reference>